<protein>
    <submittedName>
        <fullName evidence="1">Uncharacterized protein</fullName>
    </submittedName>
</protein>
<gene>
    <name evidence="1" type="ORF">BECKFW1821C_GA0114237_11428</name>
</gene>
<reference evidence="1" key="1">
    <citation type="submission" date="2019-02" db="EMBL/GenBank/DDBJ databases">
        <authorList>
            <person name="Gruber-Vodicka R. H."/>
            <person name="Seah K. B. B."/>
        </authorList>
    </citation>
    <scope>NUCLEOTIDE SEQUENCE</scope>
    <source>
        <strain evidence="1">BECK_BZ131</strain>
    </source>
</reference>
<sequence>MPKGEYTSLSRVLAPPIPPEPDEQLELAFSHLKRKLTYRECLRRKELTDALNDRDRR</sequence>
<dbReference type="EMBL" id="CAADFE010000142">
    <property type="protein sequence ID" value="VFJ77856.1"/>
    <property type="molecule type" value="Genomic_DNA"/>
</dbReference>
<proteinExistence type="predicted"/>
<evidence type="ECO:0000313" key="1">
    <source>
        <dbReference type="EMBL" id="VFJ77856.1"/>
    </source>
</evidence>
<accession>A0A450U3Q1</accession>
<dbReference type="AlphaFoldDB" id="A0A450U3Q1"/>
<organism evidence="1">
    <name type="scientific">Candidatus Kentrum sp. FW</name>
    <dbReference type="NCBI Taxonomy" id="2126338"/>
    <lineage>
        <taxon>Bacteria</taxon>
        <taxon>Pseudomonadati</taxon>
        <taxon>Pseudomonadota</taxon>
        <taxon>Gammaproteobacteria</taxon>
        <taxon>Candidatus Kentrum</taxon>
    </lineage>
</organism>
<name>A0A450U3Q1_9GAMM</name>